<keyword evidence="5" id="KW-1185">Reference proteome</keyword>
<dbReference type="PANTHER" id="PTHR43861:SF1">
    <property type="entry name" value="TRANS-ACONITATE 2-METHYLTRANSFERASE"/>
    <property type="match status" value="1"/>
</dbReference>
<comment type="caution">
    <text evidence="4">The sequence shown here is derived from an EMBL/GenBank/DDBJ whole genome shotgun (WGS) entry which is preliminary data.</text>
</comment>
<dbReference type="Pfam" id="PF13649">
    <property type="entry name" value="Methyltransf_25"/>
    <property type="match status" value="1"/>
</dbReference>
<dbReference type="OrthoDB" id="9791837at2"/>
<dbReference type="AlphaFoldDB" id="A0A198UH04"/>
<dbReference type="SUPFAM" id="SSF53335">
    <property type="entry name" value="S-adenosyl-L-methionine-dependent methyltransferases"/>
    <property type="match status" value="1"/>
</dbReference>
<reference evidence="4 5" key="1">
    <citation type="journal article" date="2016" name="Genome Biol. Evol.">
        <title>Comparative Genomic Analyses of the Moraxella catarrhalis Serosensitive and Seroresistant Lineages Demonstrate Their Independent Evolution.</title>
        <authorList>
            <person name="Earl J.P."/>
            <person name="de Vries S.P."/>
            <person name="Ahmed A."/>
            <person name="Powell E."/>
            <person name="Schultz M.P."/>
            <person name="Hermans P.W."/>
            <person name="Hill D.J."/>
            <person name="Zhou Z."/>
            <person name="Constantinidou C.I."/>
            <person name="Hu F.Z."/>
            <person name="Bootsma H.J."/>
            <person name="Ehrlich G.D."/>
        </authorList>
    </citation>
    <scope>NUCLEOTIDE SEQUENCE [LARGE SCALE GENOMIC DNA]</scope>
    <source>
        <strain evidence="4 5">Z7542</strain>
    </source>
</reference>
<dbReference type="EMBL" id="LXHC01000028">
    <property type="protein sequence ID" value="OAU94497.1"/>
    <property type="molecule type" value="Genomic_DNA"/>
</dbReference>
<evidence type="ECO:0000256" key="1">
    <source>
        <dbReference type="ARBA" id="ARBA00022603"/>
    </source>
</evidence>
<evidence type="ECO:0000313" key="5">
    <source>
        <dbReference type="Proteomes" id="UP000078228"/>
    </source>
</evidence>
<sequence length="200" mass="23413">MKNTTLSFYENHALQFYHDTINVDMTDIYQPFLHNLPKDALHILNVGCGSGRDSRYFGDLGYYVTAIDGSQNLIDLAKNANTPHIDWLCLNFGEIYQQDWQDKFSGIWACASLLHIPFDHLVNLINTLLNLLIENGIIYLSFKYGDQDRLKDGRYFCDMNDKRWSDINNHLNAQTIKTWITRDNRKDRSEQWFNAILKKV</sequence>
<keyword evidence="2" id="KW-0808">Transferase</keyword>
<dbReference type="Proteomes" id="UP000078228">
    <property type="component" value="Unassembled WGS sequence"/>
</dbReference>
<protein>
    <submittedName>
        <fullName evidence="4">Tellurite resistance protein-related protein</fullName>
    </submittedName>
</protein>
<evidence type="ECO:0000313" key="4">
    <source>
        <dbReference type="EMBL" id="OAU94497.1"/>
    </source>
</evidence>
<dbReference type="InterPro" id="IPR041698">
    <property type="entry name" value="Methyltransf_25"/>
</dbReference>
<dbReference type="CDD" id="cd02440">
    <property type="entry name" value="AdoMet_MTases"/>
    <property type="match status" value="1"/>
</dbReference>
<evidence type="ECO:0000256" key="2">
    <source>
        <dbReference type="ARBA" id="ARBA00022679"/>
    </source>
</evidence>
<gene>
    <name evidence="4" type="ORF">AO384_1854</name>
</gene>
<proteinExistence type="predicted"/>
<dbReference type="PANTHER" id="PTHR43861">
    <property type="entry name" value="TRANS-ACONITATE 2-METHYLTRANSFERASE-RELATED"/>
    <property type="match status" value="1"/>
</dbReference>
<dbReference type="PATRIC" id="fig|480.237.peg.500"/>
<dbReference type="Gene3D" id="3.40.50.150">
    <property type="entry name" value="Vaccinia Virus protein VP39"/>
    <property type="match status" value="1"/>
</dbReference>
<evidence type="ECO:0000259" key="3">
    <source>
        <dbReference type="Pfam" id="PF13649"/>
    </source>
</evidence>
<dbReference type="GO" id="GO:0008168">
    <property type="term" value="F:methyltransferase activity"/>
    <property type="evidence" value="ECO:0007669"/>
    <property type="project" value="UniProtKB-KW"/>
</dbReference>
<keyword evidence="1" id="KW-0489">Methyltransferase</keyword>
<dbReference type="RefSeq" id="WP_064611822.1">
    <property type="nucleotide sequence ID" value="NZ_LXHB01000135.1"/>
</dbReference>
<organism evidence="4 5">
    <name type="scientific">Moraxella catarrhalis</name>
    <name type="common">Branhamella catarrhalis</name>
    <dbReference type="NCBI Taxonomy" id="480"/>
    <lineage>
        <taxon>Bacteria</taxon>
        <taxon>Pseudomonadati</taxon>
        <taxon>Pseudomonadota</taxon>
        <taxon>Gammaproteobacteria</taxon>
        <taxon>Moraxellales</taxon>
        <taxon>Moraxellaceae</taxon>
        <taxon>Moraxella</taxon>
    </lineage>
</organism>
<accession>A0A198UH04</accession>
<dbReference type="GO" id="GO:0032259">
    <property type="term" value="P:methylation"/>
    <property type="evidence" value="ECO:0007669"/>
    <property type="project" value="UniProtKB-KW"/>
</dbReference>
<name>A0A198UH04_MORCA</name>
<dbReference type="InterPro" id="IPR029063">
    <property type="entry name" value="SAM-dependent_MTases_sf"/>
</dbReference>
<feature type="domain" description="Methyltransferase" evidence="3">
    <location>
        <begin position="43"/>
        <end position="136"/>
    </location>
</feature>